<proteinExistence type="predicted"/>
<reference evidence="1 2" key="1">
    <citation type="submission" date="2012-08" db="EMBL/GenBank/DDBJ databases">
        <title>Oryza genome evolution.</title>
        <authorList>
            <person name="Wing R.A."/>
        </authorList>
    </citation>
    <scope>NUCLEOTIDE SEQUENCE</scope>
</reference>
<dbReference type="AlphaFoldDB" id="A0A0D9XJ04"/>
<keyword evidence="2" id="KW-1185">Reference proteome</keyword>
<evidence type="ECO:0000313" key="2">
    <source>
        <dbReference type="Proteomes" id="UP000032180"/>
    </source>
</evidence>
<dbReference type="HOGENOM" id="CLU_2200710_0_0_1"/>
<reference evidence="2" key="2">
    <citation type="submission" date="2013-12" db="EMBL/GenBank/DDBJ databases">
        <authorList>
            <person name="Yu Y."/>
            <person name="Lee S."/>
            <person name="de Baynast K."/>
            <person name="Wissotski M."/>
            <person name="Liu L."/>
            <person name="Talag J."/>
            <person name="Goicoechea J."/>
            <person name="Angelova A."/>
            <person name="Jetty R."/>
            <person name="Kudrna D."/>
            <person name="Golser W."/>
            <person name="Rivera L."/>
            <person name="Zhang J."/>
            <person name="Wing R."/>
        </authorList>
    </citation>
    <scope>NUCLEOTIDE SEQUENCE</scope>
</reference>
<name>A0A0D9XJ04_9ORYZ</name>
<protein>
    <submittedName>
        <fullName evidence="1">Uncharacterized protein</fullName>
    </submittedName>
</protein>
<accession>A0A0D9XJ04</accession>
<organism evidence="1 2">
    <name type="scientific">Leersia perrieri</name>
    <dbReference type="NCBI Taxonomy" id="77586"/>
    <lineage>
        <taxon>Eukaryota</taxon>
        <taxon>Viridiplantae</taxon>
        <taxon>Streptophyta</taxon>
        <taxon>Embryophyta</taxon>
        <taxon>Tracheophyta</taxon>
        <taxon>Spermatophyta</taxon>
        <taxon>Magnoliopsida</taxon>
        <taxon>Liliopsida</taxon>
        <taxon>Poales</taxon>
        <taxon>Poaceae</taxon>
        <taxon>BOP clade</taxon>
        <taxon>Oryzoideae</taxon>
        <taxon>Oryzeae</taxon>
        <taxon>Oryzinae</taxon>
        <taxon>Leersia</taxon>
    </lineage>
</organism>
<reference evidence="1" key="3">
    <citation type="submission" date="2015-04" db="UniProtKB">
        <authorList>
            <consortium name="EnsemblPlants"/>
        </authorList>
    </citation>
    <scope>IDENTIFICATION</scope>
</reference>
<sequence length="108" mass="11709">MAMSPPEPRKKTSFLASPVVSAAANYWNVKRGGSGTHVGVGFVRRRRGRHDDVLVARLRSGEKRRATRGSGGTASLCVPRLLERWVRLTCGSHALWGALTVLPVQGMS</sequence>
<dbReference type="EnsemblPlants" id="LPERR10G05220.1">
    <property type="protein sequence ID" value="LPERR10G05220.1"/>
    <property type="gene ID" value="LPERR10G05220"/>
</dbReference>
<dbReference type="Gramene" id="LPERR10G05220.1">
    <property type="protein sequence ID" value="LPERR10G05220.1"/>
    <property type="gene ID" value="LPERR10G05220"/>
</dbReference>
<evidence type="ECO:0000313" key="1">
    <source>
        <dbReference type="EnsemblPlants" id="LPERR10G05220.1"/>
    </source>
</evidence>
<dbReference type="Proteomes" id="UP000032180">
    <property type="component" value="Chromosome 10"/>
</dbReference>